<dbReference type="AlphaFoldDB" id="A0A940YCM8"/>
<name>A0A940YCM8_9BURK</name>
<evidence type="ECO:0000313" key="2">
    <source>
        <dbReference type="Proteomes" id="UP000676246"/>
    </source>
</evidence>
<organism evidence="1 2">
    <name type="scientific">Ideonella alba</name>
    <dbReference type="NCBI Taxonomy" id="2824118"/>
    <lineage>
        <taxon>Bacteria</taxon>
        <taxon>Pseudomonadati</taxon>
        <taxon>Pseudomonadota</taxon>
        <taxon>Betaproteobacteria</taxon>
        <taxon>Burkholderiales</taxon>
        <taxon>Sphaerotilaceae</taxon>
        <taxon>Ideonella</taxon>
    </lineage>
</organism>
<protein>
    <submittedName>
        <fullName evidence="1">DUF1631 family protein</fullName>
    </submittedName>
</protein>
<sequence length="591" mass="64674">MSLRDTDPALHAWRQFCLDEALDLVDRVLFDGSARTQPGLRPAWQAQLREALLEPRRAGLDTAIGGVVVETLSGVSLLCDDEVNESIQLRGAVQAIDHEAEFVLRELGALALRWYRETDALGYPSPVLLEAATLAETLDRALHAAVPSAPRRLDLLKELRPALVREATRSYERQCAWLQSTGARAIDAAQAARGGLSARVAHAAPAPAAPIPPGQVAALFERLQDHARLGPGMRELLQGLSRLAQASAAAEPALLQDPQHPLWLLTDRLVALSQLDLDGQAPGKIALHQRLQPLMDALQRAPQPLLTRHYEQARVHLERLANASLPDPVHPGPVAHLQQAERHAELLPLVQAQVVEQLQRTELLPQASQFLLGDWVRVITRTSARDGVDGPGPRRWTAVIDTLVDAAALDRPRPPTPAELDCLLLEVHDGLRAIDEAPARIQRQVDELRVALKAWPRRAAASAPGPEAPPEVAGSPDIQSSAWIHHADLATVPVAMDESPDSPAWRDAQQWLAGLAVDDLCRACLQGRWTAVRLDWISDNGQFFAFSRRQGTPFCTSRRVLERMRGEGLITTIPAGEWLRDAVESLPQEPA</sequence>
<keyword evidence="2" id="KW-1185">Reference proteome</keyword>
<accession>A0A940YCM8</accession>
<dbReference type="Proteomes" id="UP000676246">
    <property type="component" value="Unassembled WGS sequence"/>
</dbReference>
<dbReference type="EMBL" id="JAGQDD010000002">
    <property type="protein sequence ID" value="MBQ0929930.1"/>
    <property type="molecule type" value="Genomic_DNA"/>
</dbReference>
<reference evidence="1 2" key="1">
    <citation type="submission" date="2021-04" db="EMBL/GenBank/DDBJ databases">
        <title>The genome sequence of Ideonella sp. 3Y2.</title>
        <authorList>
            <person name="Liu Y."/>
        </authorList>
    </citation>
    <scope>NUCLEOTIDE SEQUENCE [LARGE SCALE GENOMIC DNA]</scope>
    <source>
        <strain evidence="1 2">3Y2</strain>
    </source>
</reference>
<proteinExistence type="predicted"/>
<comment type="caution">
    <text evidence="1">The sequence shown here is derived from an EMBL/GenBank/DDBJ whole genome shotgun (WGS) entry which is preliminary data.</text>
</comment>
<evidence type="ECO:0000313" key="1">
    <source>
        <dbReference type="EMBL" id="MBQ0929930.1"/>
    </source>
</evidence>
<dbReference type="InterPro" id="IPR012434">
    <property type="entry name" value="DUF1631"/>
</dbReference>
<dbReference type="RefSeq" id="WP_210852168.1">
    <property type="nucleotide sequence ID" value="NZ_JAGQDD010000002.1"/>
</dbReference>
<dbReference type="Pfam" id="PF07793">
    <property type="entry name" value="DUF1631"/>
    <property type="match status" value="1"/>
</dbReference>
<gene>
    <name evidence="1" type="ORF">KAK03_05470</name>
</gene>